<evidence type="ECO:0000313" key="1">
    <source>
        <dbReference type="EMBL" id="CAL5970234.1"/>
    </source>
</evidence>
<gene>
    <name evidence="1" type="ORF">HINF_LOCUS174</name>
</gene>
<dbReference type="Proteomes" id="UP001642409">
    <property type="component" value="Unassembled WGS sequence"/>
</dbReference>
<sequence>MIQNLSEIPLILQSEEENEEEDLFDEEQKFQFKPTKQQLLFQNKITAVYKQRDKLLQQCQRIKTATLSIKQKQSRTRQLLANLEEAQVYWSSRVAILFQAMNGVTSQ</sequence>
<protein>
    <submittedName>
        <fullName evidence="1">Hypothetical_protein</fullName>
    </submittedName>
</protein>
<organism evidence="1 2">
    <name type="scientific">Hexamita inflata</name>
    <dbReference type="NCBI Taxonomy" id="28002"/>
    <lineage>
        <taxon>Eukaryota</taxon>
        <taxon>Metamonada</taxon>
        <taxon>Diplomonadida</taxon>
        <taxon>Hexamitidae</taxon>
        <taxon>Hexamitinae</taxon>
        <taxon>Hexamita</taxon>
    </lineage>
</organism>
<comment type="caution">
    <text evidence="1">The sequence shown here is derived from an EMBL/GenBank/DDBJ whole genome shotgun (WGS) entry which is preliminary data.</text>
</comment>
<name>A0ABP1GIY6_9EUKA</name>
<proteinExistence type="predicted"/>
<accession>A0ABP1GIY6</accession>
<keyword evidence="2" id="KW-1185">Reference proteome</keyword>
<reference evidence="1 2" key="1">
    <citation type="submission" date="2024-07" db="EMBL/GenBank/DDBJ databases">
        <authorList>
            <person name="Akdeniz Z."/>
        </authorList>
    </citation>
    <scope>NUCLEOTIDE SEQUENCE [LARGE SCALE GENOMIC DNA]</scope>
</reference>
<dbReference type="EMBL" id="CAXDID020000001">
    <property type="protein sequence ID" value="CAL5970234.1"/>
    <property type="molecule type" value="Genomic_DNA"/>
</dbReference>
<evidence type="ECO:0000313" key="2">
    <source>
        <dbReference type="Proteomes" id="UP001642409"/>
    </source>
</evidence>